<keyword evidence="3" id="KW-1185">Reference proteome</keyword>
<feature type="compositionally biased region" description="Low complexity" evidence="1">
    <location>
        <begin position="25"/>
        <end position="46"/>
    </location>
</feature>
<evidence type="ECO:0000313" key="2">
    <source>
        <dbReference type="Ensembl" id="ENSCSAVP00000014686.1"/>
    </source>
</evidence>
<accession>H2ZAS1</accession>
<reference evidence="3" key="1">
    <citation type="submission" date="2003-08" db="EMBL/GenBank/DDBJ databases">
        <authorList>
            <person name="Birren B."/>
            <person name="Nusbaum C."/>
            <person name="Abebe A."/>
            <person name="Abouelleil A."/>
            <person name="Adekoya E."/>
            <person name="Ait-zahra M."/>
            <person name="Allen N."/>
            <person name="Allen T."/>
            <person name="An P."/>
            <person name="Anderson M."/>
            <person name="Anderson S."/>
            <person name="Arachchi H."/>
            <person name="Armbruster J."/>
            <person name="Bachantsang P."/>
            <person name="Baldwin J."/>
            <person name="Barry A."/>
            <person name="Bayul T."/>
            <person name="Blitshsteyn B."/>
            <person name="Bloom T."/>
            <person name="Blye J."/>
            <person name="Boguslavskiy L."/>
            <person name="Borowsky M."/>
            <person name="Boukhgalter B."/>
            <person name="Brunache A."/>
            <person name="Butler J."/>
            <person name="Calixte N."/>
            <person name="Calvo S."/>
            <person name="Camarata J."/>
            <person name="Campo K."/>
            <person name="Chang J."/>
            <person name="Cheshatsang Y."/>
            <person name="Citroen M."/>
            <person name="Collymore A."/>
            <person name="Considine T."/>
            <person name="Cook A."/>
            <person name="Cooke P."/>
            <person name="Corum B."/>
            <person name="Cuomo C."/>
            <person name="David R."/>
            <person name="Dawoe T."/>
            <person name="Degray S."/>
            <person name="Dodge S."/>
            <person name="Dooley K."/>
            <person name="Dorje P."/>
            <person name="Dorjee K."/>
            <person name="Dorris L."/>
            <person name="Duffey N."/>
            <person name="Dupes A."/>
            <person name="Elkins T."/>
            <person name="Engels R."/>
            <person name="Erickson J."/>
            <person name="Farina A."/>
            <person name="Faro S."/>
            <person name="Ferreira P."/>
            <person name="Fischer H."/>
            <person name="Fitzgerald M."/>
            <person name="Foley K."/>
            <person name="Gage D."/>
            <person name="Galagan J."/>
            <person name="Gearin G."/>
            <person name="Gnerre S."/>
            <person name="Gnirke A."/>
            <person name="Goyette A."/>
            <person name="Graham J."/>
            <person name="Grandbois E."/>
            <person name="Gyaltsen K."/>
            <person name="Hafez N."/>
            <person name="Hagopian D."/>
            <person name="Hagos B."/>
            <person name="Hall J."/>
            <person name="Hatcher B."/>
            <person name="Heller A."/>
            <person name="Higgins H."/>
            <person name="Honan T."/>
            <person name="Horn A."/>
            <person name="Houde N."/>
            <person name="Hughes L."/>
            <person name="Hulme W."/>
            <person name="Husby E."/>
            <person name="Iliev I."/>
            <person name="Jaffe D."/>
            <person name="Jones C."/>
            <person name="Kamal M."/>
            <person name="Kamat A."/>
            <person name="Kamvysselis M."/>
            <person name="Karlsson E."/>
            <person name="Kells C."/>
            <person name="Kieu A."/>
            <person name="Kisner P."/>
            <person name="Kodira C."/>
            <person name="Kulbokas E."/>
            <person name="Labutti K."/>
            <person name="Lama D."/>
            <person name="Landers T."/>
            <person name="Leger J."/>
            <person name="Levine S."/>
            <person name="Lewis D."/>
            <person name="Lewis T."/>
            <person name="Lindblad-toh K."/>
            <person name="Liu X."/>
            <person name="Lokyitsang T."/>
            <person name="Lokyitsang Y."/>
            <person name="Lucien O."/>
            <person name="Lui A."/>
            <person name="Ma L.J."/>
            <person name="Mabbitt R."/>
            <person name="Macdonald J."/>
            <person name="Maclean C."/>
            <person name="Major J."/>
            <person name="Manning J."/>
            <person name="Marabella R."/>
            <person name="Maru K."/>
            <person name="Matthews C."/>
            <person name="Mauceli E."/>
            <person name="Mccarthy M."/>
            <person name="Mcdonough S."/>
            <person name="Mcghee T."/>
            <person name="Meldrim J."/>
            <person name="Meneus L."/>
            <person name="Mesirov J."/>
            <person name="Mihalev A."/>
            <person name="Mihova T."/>
            <person name="Mikkelsen T."/>
            <person name="Mlenga V."/>
            <person name="Moru K."/>
            <person name="Mozes J."/>
            <person name="Mulrain L."/>
            <person name="Munson G."/>
            <person name="Naylor J."/>
            <person name="Newes C."/>
            <person name="Nguyen C."/>
            <person name="Nguyen N."/>
            <person name="Nguyen T."/>
            <person name="Nicol R."/>
            <person name="Nielsen C."/>
            <person name="Nizzari M."/>
            <person name="Norbu C."/>
            <person name="Norbu N."/>
            <person name="O'donnell P."/>
            <person name="Okoawo O."/>
            <person name="O'leary S."/>
            <person name="Omotosho B."/>
            <person name="O'neill K."/>
            <person name="Osman S."/>
            <person name="Parker S."/>
            <person name="Perrin D."/>
            <person name="Phunkhang P."/>
            <person name="Piqani B."/>
            <person name="Purcell S."/>
            <person name="Rachupka T."/>
            <person name="Ramasamy U."/>
            <person name="Rameau R."/>
            <person name="Ray V."/>
            <person name="Raymond C."/>
            <person name="Retta R."/>
            <person name="Richardson S."/>
            <person name="Rise C."/>
            <person name="Rodriguez J."/>
            <person name="Rogers J."/>
            <person name="Rogov P."/>
            <person name="Rutman M."/>
            <person name="Schupbach R."/>
            <person name="Seaman C."/>
            <person name="Settipalli S."/>
            <person name="Sharpe T."/>
            <person name="Sheridan J."/>
            <person name="Sherpa N."/>
            <person name="Shi J."/>
            <person name="Smirnov S."/>
            <person name="Smith C."/>
            <person name="Sougnez C."/>
            <person name="Spencer B."/>
            <person name="Stalker J."/>
            <person name="Stange-thomann N."/>
            <person name="Stavropoulos S."/>
            <person name="Stetson K."/>
            <person name="Stone C."/>
            <person name="Stone S."/>
            <person name="Stubbs M."/>
            <person name="Talamas J."/>
            <person name="Tchuinga P."/>
            <person name="Tenzing P."/>
            <person name="Tesfaye S."/>
            <person name="Theodore J."/>
            <person name="Thoulutsang Y."/>
            <person name="Topham K."/>
            <person name="Towey S."/>
            <person name="Tsamla T."/>
            <person name="Tsomo N."/>
            <person name="Vallee D."/>
            <person name="Vassiliev H."/>
            <person name="Venkataraman V."/>
            <person name="Vinson J."/>
            <person name="Vo A."/>
            <person name="Wade C."/>
            <person name="Wang S."/>
            <person name="Wangchuk T."/>
            <person name="Wangdi T."/>
            <person name="Whittaker C."/>
            <person name="Wilkinson J."/>
            <person name="Wu Y."/>
            <person name="Wyman D."/>
            <person name="Yadav S."/>
            <person name="Yang S."/>
            <person name="Yang X."/>
            <person name="Yeager S."/>
            <person name="Yee E."/>
            <person name="Young G."/>
            <person name="Zainoun J."/>
            <person name="Zembeck L."/>
            <person name="Zimmer A."/>
            <person name="Zody M."/>
            <person name="Lander E."/>
        </authorList>
    </citation>
    <scope>NUCLEOTIDE SEQUENCE [LARGE SCALE GENOMIC DNA]</scope>
</reference>
<dbReference type="Ensembl" id="ENSCSAVT00000014854.1">
    <property type="protein sequence ID" value="ENSCSAVP00000014686.1"/>
    <property type="gene ID" value="ENSCSAVG00000008580.1"/>
</dbReference>
<proteinExistence type="predicted"/>
<feature type="compositionally biased region" description="Polar residues" evidence="1">
    <location>
        <begin position="1"/>
        <end position="20"/>
    </location>
</feature>
<feature type="region of interest" description="Disordered" evidence="1">
    <location>
        <begin position="1"/>
        <end position="260"/>
    </location>
</feature>
<protein>
    <submittedName>
        <fullName evidence="2">Uncharacterized protein</fullName>
    </submittedName>
</protein>
<reference evidence="2" key="3">
    <citation type="submission" date="2025-09" db="UniProtKB">
        <authorList>
            <consortium name="Ensembl"/>
        </authorList>
    </citation>
    <scope>IDENTIFICATION</scope>
</reference>
<name>H2ZAS1_CIOSA</name>
<evidence type="ECO:0000256" key="1">
    <source>
        <dbReference type="SAM" id="MobiDB-lite"/>
    </source>
</evidence>
<feature type="compositionally biased region" description="Polar residues" evidence="1">
    <location>
        <begin position="165"/>
        <end position="174"/>
    </location>
</feature>
<feature type="compositionally biased region" description="Basic and acidic residues" evidence="1">
    <location>
        <begin position="231"/>
        <end position="246"/>
    </location>
</feature>
<organism evidence="2 3">
    <name type="scientific">Ciona savignyi</name>
    <name type="common">Pacific transparent sea squirt</name>
    <dbReference type="NCBI Taxonomy" id="51511"/>
    <lineage>
        <taxon>Eukaryota</taxon>
        <taxon>Metazoa</taxon>
        <taxon>Chordata</taxon>
        <taxon>Tunicata</taxon>
        <taxon>Ascidiacea</taxon>
        <taxon>Phlebobranchia</taxon>
        <taxon>Cionidae</taxon>
        <taxon>Ciona</taxon>
    </lineage>
</organism>
<feature type="compositionally biased region" description="Polar residues" evidence="1">
    <location>
        <begin position="56"/>
        <end position="66"/>
    </location>
</feature>
<sequence length="332" mass="37068">MSSYSSFGKQVDLTLSGSQLPISPPKSSRPSSARSSSSSILSSSSQRRPRLDKSKSFSTQTYTKPSVKTARRNGGRERDLNSNKQPSLAMSFPAKENKKPIQTNLPNRNKPSSVCSDDHISMFFDHASQKSRSNSRSVSSRHSRPQSNVSLGAEDRVFTIPDSARSGSTVSCSSNRDEENGSGDFSSNPHDASDVDFLRSYLSNVEKYRDDPPAPPVSSESTPRNLPHPLSVDEDHVPTKESESRGDSPGLKAPPLSSRVSLDSFEKHELEQLYDDNNGGMSDEVLQFQRERSARKIQHFYRRHSIRRKTSDAAVKRMLEQKKEEYENNILR</sequence>
<dbReference type="AlphaFoldDB" id="H2ZAS1"/>
<dbReference type="Proteomes" id="UP000007875">
    <property type="component" value="Unassembled WGS sequence"/>
</dbReference>
<reference evidence="2" key="2">
    <citation type="submission" date="2025-08" db="UniProtKB">
        <authorList>
            <consortium name="Ensembl"/>
        </authorList>
    </citation>
    <scope>IDENTIFICATION</scope>
</reference>
<evidence type="ECO:0000313" key="3">
    <source>
        <dbReference type="Proteomes" id="UP000007875"/>
    </source>
</evidence>
<dbReference type="HOGENOM" id="CLU_838205_0_0_1"/>
<dbReference type="InParanoid" id="H2ZAS1"/>
<feature type="compositionally biased region" description="Polar residues" evidence="1">
    <location>
        <begin position="100"/>
        <end position="115"/>
    </location>
</feature>